<feature type="region of interest" description="Disordered" evidence="9">
    <location>
        <begin position="62"/>
        <end position="88"/>
    </location>
</feature>
<dbReference type="GO" id="GO:0005829">
    <property type="term" value="C:cytosol"/>
    <property type="evidence" value="ECO:0007669"/>
    <property type="project" value="TreeGrafter"/>
</dbReference>
<evidence type="ECO:0000256" key="8">
    <source>
        <dbReference type="ARBA" id="ARBA00029936"/>
    </source>
</evidence>
<dbReference type="SUPFAM" id="SSF52374">
    <property type="entry name" value="Nucleotidylyl transferase"/>
    <property type="match status" value="1"/>
</dbReference>
<dbReference type="Proteomes" id="UP000236333">
    <property type="component" value="Unassembled WGS sequence"/>
</dbReference>
<evidence type="ECO:0000259" key="10">
    <source>
        <dbReference type="Pfam" id="PF00133"/>
    </source>
</evidence>
<reference evidence="11 12" key="1">
    <citation type="journal article" date="2017" name="Mol. Biol. Evol.">
        <title>The 4-celled Tetrabaena socialis nuclear genome reveals the essential components for genetic control of cell number at the origin of multicellularity in the volvocine lineage.</title>
        <authorList>
            <person name="Featherston J."/>
            <person name="Arakaki Y."/>
            <person name="Hanschen E.R."/>
            <person name="Ferris P.J."/>
            <person name="Michod R.E."/>
            <person name="Olson B.J.S.C."/>
            <person name="Nozaki H."/>
            <person name="Durand P.M."/>
        </authorList>
    </citation>
    <scope>NUCLEOTIDE SEQUENCE [LARGE SCALE GENOMIC DNA]</scope>
    <source>
        <strain evidence="11 12">NIES-571</strain>
    </source>
</reference>
<evidence type="ECO:0000256" key="3">
    <source>
        <dbReference type="ARBA" id="ARBA00022598"/>
    </source>
</evidence>
<evidence type="ECO:0000313" key="11">
    <source>
        <dbReference type="EMBL" id="PNH02488.1"/>
    </source>
</evidence>
<dbReference type="EMBL" id="PGGS01000647">
    <property type="protein sequence ID" value="PNH02488.1"/>
    <property type="molecule type" value="Genomic_DNA"/>
</dbReference>
<evidence type="ECO:0000256" key="2">
    <source>
        <dbReference type="ARBA" id="ARBA00013169"/>
    </source>
</evidence>
<organism evidence="11 12">
    <name type="scientific">Tetrabaena socialis</name>
    <dbReference type="NCBI Taxonomy" id="47790"/>
    <lineage>
        <taxon>Eukaryota</taxon>
        <taxon>Viridiplantae</taxon>
        <taxon>Chlorophyta</taxon>
        <taxon>core chlorophytes</taxon>
        <taxon>Chlorophyceae</taxon>
        <taxon>CS clade</taxon>
        <taxon>Chlamydomonadales</taxon>
        <taxon>Tetrabaenaceae</taxon>
        <taxon>Tetrabaena</taxon>
    </lineage>
</organism>
<dbReference type="GO" id="GO:0004832">
    <property type="term" value="F:valine-tRNA ligase activity"/>
    <property type="evidence" value="ECO:0007669"/>
    <property type="project" value="UniProtKB-EC"/>
</dbReference>
<dbReference type="PANTHER" id="PTHR11946">
    <property type="entry name" value="VALYL-TRNA SYNTHETASES"/>
    <property type="match status" value="1"/>
</dbReference>
<protein>
    <recommendedName>
        <fullName evidence="2">valine--tRNA ligase</fullName>
        <ecNumber evidence="2">6.1.1.9</ecNumber>
    </recommendedName>
    <alternativeName>
        <fullName evidence="8">Valyl-tRNA synthetase</fullName>
    </alternativeName>
</protein>
<keyword evidence="7" id="KW-0030">Aminoacyl-tRNA synthetase</keyword>
<name>A0A2J7ZQE0_9CHLO</name>
<evidence type="ECO:0000313" key="12">
    <source>
        <dbReference type="Proteomes" id="UP000236333"/>
    </source>
</evidence>
<evidence type="ECO:0000256" key="5">
    <source>
        <dbReference type="ARBA" id="ARBA00022840"/>
    </source>
</evidence>
<keyword evidence="3 11" id="KW-0436">Ligase</keyword>
<gene>
    <name evidence="11" type="ORF">TSOC_011535</name>
</gene>
<dbReference type="GO" id="GO:0005524">
    <property type="term" value="F:ATP binding"/>
    <property type="evidence" value="ECO:0007669"/>
    <property type="project" value="UniProtKB-KW"/>
</dbReference>
<dbReference type="InterPro" id="IPR002303">
    <property type="entry name" value="Valyl-tRNA_ligase"/>
</dbReference>
<evidence type="ECO:0000256" key="9">
    <source>
        <dbReference type="SAM" id="MobiDB-lite"/>
    </source>
</evidence>
<evidence type="ECO:0000256" key="6">
    <source>
        <dbReference type="ARBA" id="ARBA00022917"/>
    </source>
</evidence>
<dbReference type="PANTHER" id="PTHR11946:SF109">
    <property type="entry name" value="VALINE--TRNA LIGASE"/>
    <property type="match status" value="1"/>
</dbReference>
<evidence type="ECO:0000256" key="7">
    <source>
        <dbReference type="ARBA" id="ARBA00023146"/>
    </source>
</evidence>
<dbReference type="InterPro" id="IPR002300">
    <property type="entry name" value="aa-tRNA-synth_Ia"/>
</dbReference>
<dbReference type="InterPro" id="IPR014729">
    <property type="entry name" value="Rossmann-like_a/b/a_fold"/>
</dbReference>
<sequence length="239" mass="25176">MTLRGLSVALVGALYGISRAIGLKKPCLGKLGSKGGPALGHSRGAASLCSAEAEWVAPVSKEAAGGGAGGKKKKGKGGAKEAAADGPAAPAADGAAAAAAADEELDPEKAAKKDVIEPVLKPQWWVDCKDMAAASCTAVRDGTLEIIPKEMEAVWFRWLENIRDWCISRQLWWGHRIPAYYVVFEGEDDKASGRPGMPSEDMGRWVIGRTLADATAAAAAKYPGRAFKLEQDEDVLDTW</sequence>
<dbReference type="OrthoDB" id="629407at2759"/>
<keyword evidence="6" id="KW-0648">Protein biosynthesis</keyword>
<evidence type="ECO:0000256" key="4">
    <source>
        <dbReference type="ARBA" id="ARBA00022741"/>
    </source>
</evidence>
<dbReference type="EC" id="6.1.1.9" evidence="2"/>
<dbReference type="GO" id="GO:0006438">
    <property type="term" value="P:valyl-tRNA aminoacylation"/>
    <property type="evidence" value="ECO:0007669"/>
    <property type="project" value="InterPro"/>
</dbReference>
<dbReference type="AlphaFoldDB" id="A0A2J7ZQE0"/>
<keyword evidence="5" id="KW-0067">ATP-binding</keyword>
<comment type="similarity">
    <text evidence="1">Belongs to the class-I aminoacyl-tRNA synthetase family.</text>
</comment>
<proteinExistence type="inferred from homology"/>
<dbReference type="Pfam" id="PF00133">
    <property type="entry name" value="tRNA-synt_1"/>
    <property type="match status" value="1"/>
</dbReference>
<accession>A0A2J7ZQE0</accession>
<evidence type="ECO:0000256" key="1">
    <source>
        <dbReference type="ARBA" id="ARBA00005594"/>
    </source>
</evidence>
<comment type="caution">
    <text evidence="11">The sequence shown here is derived from an EMBL/GenBank/DDBJ whole genome shotgun (WGS) entry which is preliminary data.</text>
</comment>
<feature type="domain" description="Aminoacyl-tRNA synthetase class Ia" evidence="10">
    <location>
        <begin position="111"/>
        <end position="239"/>
    </location>
</feature>
<dbReference type="Gene3D" id="3.40.50.620">
    <property type="entry name" value="HUPs"/>
    <property type="match status" value="1"/>
</dbReference>
<keyword evidence="12" id="KW-1185">Reference proteome</keyword>
<keyword evidence="4" id="KW-0547">Nucleotide-binding</keyword>